<organism evidence="1 2">
    <name type="scientific">Chryseobacterium nakagawai</name>
    <dbReference type="NCBI Taxonomy" id="1241982"/>
    <lineage>
        <taxon>Bacteria</taxon>
        <taxon>Pseudomonadati</taxon>
        <taxon>Bacteroidota</taxon>
        <taxon>Flavobacteriia</taxon>
        <taxon>Flavobacteriales</taxon>
        <taxon>Weeksellaceae</taxon>
        <taxon>Chryseobacterium group</taxon>
        <taxon>Chryseobacterium</taxon>
    </lineage>
</organism>
<keyword evidence="2" id="KW-1185">Reference proteome</keyword>
<gene>
    <name evidence="1" type="ORF">EG343_11160</name>
</gene>
<evidence type="ECO:0000313" key="2">
    <source>
        <dbReference type="Proteomes" id="UP000278288"/>
    </source>
</evidence>
<accession>A0AAD0YMA7</accession>
<dbReference type="KEGG" id="cnk:EG343_11160"/>
<proteinExistence type="predicted"/>
<reference evidence="1 2" key="1">
    <citation type="submission" date="2018-11" db="EMBL/GenBank/DDBJ databases">
        <title>Proposal to divide the Flavobacteriaceae and reorganize its genera based on Amino Acid Identity values calculated from whole genome sequences.</title>
        <authorList>
            <person name="Nicholson A.C."/>
            <person name="Gulvik C.A."/>
            <person name="Whitney A.M."/>
            <person name="Humrighouse B.W."/>
            <person name="Bell M."/>
            <person name="Holmes B."/>
            <person name="Steigerwalt A.G."/>
            <person name="Villarma A."/>
            <person name="Sheth M."/>
            <person name="Batra D."/>
            <person name="Pryor J."/>
            <person name="Bernardet J.-F."/>
            <person name="Hugo C."/>
            <person name="Kampfer P."/>
            <person name="Newman J."/>
            <person name="McQuiston J.R."/>
        </authorList>
    </citation>
    <scope>NUCLEOTIDE SEQUENCE [LARGE SCALE GENOMIC DNA]</scope>
    <source>
        <strain evidence="1 2">G0041</strain>
    </source>
</reference>
<dbReference type="AlphaFoldDB" id="A0AAD0YMA7"/>
<sequence length="74" mass="8752">MKRLRIKQQNFIILAIIDALKTSVLGKGLRKLHDIKIERGHYDSCIQFTRKDGKYINPIDFFMFGHLIGRDYDK</sequence>
<dbReference type="Proteomes" id="UP000278288">
    <property type="component" value="Chromosome"/>
</dbReference>
<dbReference type="RefSeq" id="WP_123857844.1">
    <property type="nucleotide sequence ID" value="NZ_CP033923.1"/>
</dbReference>
<dbReference type="EMBL" id="CP033923">
    <property type="protein sequence ID" value="AZA91149.1"/>
    <property type="molecule type" value="Genomic_DNA"/>
</dbReference>
<evidence type="ECO:0000313" key="1">
    <source>
        <dbReference type="EMBL" id="AZA91149.1"/>
    </source>
</evidence>
<protein>
    <submittedName>
        <fullName evidence="1">Uncharacterized protein</fullName>
    </submittedName>
</protein>
<name>A0AAD0YMA7_CHRNA</name>